<keyword evidence="2" id="KW-1185">Reference proteome</keyword>
<dbReference type="AlphaFoldDB" id="A0A2S0IDR6"/>
<dbReference type="RefSeq" id="WP_105240802.1">
    <property type="nucleotide sequence ID" value="NZ_CP023270.1"/>
</dbReference>
<dbReference type="OrthoDB" id="8946427at2"/>
<accession>A0A2S0IDR6</accession>
<dbReference type="EMBL" id="CP023270">
    <property type="protein sequence ID" value="AVJ30175.1"/>
    <property type="molecule type" value="Genomic_DNA"/>
</dbReference>
<evidence type="ECO:0000313" key="1">
    <source>
        <dbReference type="EMBL" id="AVJ30175.1"/>
    </source>
</evidence>
<reference evidence="1 2" key="1">
    <citation type="submission" date="2017-09" db="EMBL/GenBank/DDBJ databases">
        <title>Genomic, metabolic, and phenotypic characteristics of bacterial isolates from the natural microbiome of the model nematode Caenorhabditis elegans.</title>
        <authorList>
            <person name="Zimmermann J."/>
            <person name="Obeng N."/>
            <person name="Yang W."/>
            <person name="Obeng O."/>
            <person name="Kissoyan K."/>
            <person name="Pees B."/>
            <person name="Dirksen P."/>
            <person name="Hoppner M."/>
            <person name="Franke A."/>
            <person name="Rosenstiel P."/>
            <person name="Leippe M."/>
            <person name="Dierking K."/>
            <person name="Kaleta C."/>
            <person name="Schulenburg H."/>
        </authorList>
    </citation>
    <scope>NUCLEOTIDE SEQUENCE [LARGE SCALE GENOMIC DNA]</scope>
    <source>
        <strain evidence="1 2">MYb73</strain>
    </source>
</reference>
<organism evidence="1 2">
    <name type="scientific">Achromobacter spanius</name>
    <dbReference type="NCBI Taxonomy" id="217203"/>
    <lineage>
        <taxon>Bacteria</taxon>
        <taxon>Pseudomonadati</taxon>
        <taxon>Pseudomonadota</taxon>
        <taxon>Betaproteobacteria</taxon>
        <taxon>Burkholderiales</taxon>
        <taxon>Alcaligenaceae</taxon>
        <taxon>Achromobacter</taxon>
    </lineage>
</organism>
<sequence>MQQRTDALEVRTLGDMVVSELRLLYGAKFAQAWEGLTPREVKDSFNQKLAGFTEAEARVGLVACLGRDWPPTLPEFMRLCRPWMDPETAFHEAVAGVAARKRGEVGMWSHPAIFHATRAVGSHDLLNCGYGVMKLRWERALRDEFARGQWDAVPAPAPALPAPGGTLATREDAAKAMAKMGAQGIVNPTDRDPRRWAKRILEEAQRKGGRLPSPAVLRMAQAAVDSPVDVGGAA</sequence>
<evidence type="ECO:0000313" key="2">
    <source>
        <dbReference type="Proteomes" id="UP000239477"/>
    </source>
</evidence>
<gene>
    <name evidence="1" type="ORF">CLM73_25450</name>
</gene>
<protein>
    <submittedName>
        <fullName evidence="1">Uncharacterized protein</fullName>
    </submittedName>
</protein>
<name>A0A2S0IDR6_9BURK</name>
<proteinExistence type="predicted"/>
<dbReference type="Proteomes" id="UP000239477">
    <property type="component" value="Chromosome"/>
</dbReference>